<dbReference type="Gene3D" id="3.40.720.10">
    <property type="entry name" value="Alkaline Phosphatase, subunit A"/>
    <property type="match status" value="2"/>
</dbReference>
<dbReference type="GO" id="GO:0016788">
    <property type="term" value="F:hydrolase activity, acting on ester bonds"/>
    <property type="evidence" value="ECO:0007669"/>
    <property type="project" value="InterPro"/>
</dbReference>
<gene>
    <name evidence="2" type="ORF">KK062_22485</name>
</gene>
<dbReference type="RefSeq" id="WP_254086606.1">
    <property type="nucleotide sequence ID" value="NZ_JAHESE010000028.1"/>
</dbReference>
<keyword evidence="3" id="KW-1185">Reference proteome</keyword>
<sequence length="530" mass="58489">MIPINNANKKVKYVFVLMLENRSFDHMLGFSGITGTDAETGKPTKVNGLSGQSNQYDGKTYPVAGNADWQMPFDPGHEFMDVLEQLCGAGVNYKGGPYPTNKINNAGFVSNYATTTSPGEGGATSNFGEIMKCYSPALLGAPTPFAQLPVLTALAKEFAVCDCWYSSLPGPTWPNRFFVHAASSGGLDHSPTSEEILDWESNPLSGYTFPNKSIFDRLNANNIKWWIYEGAAYPVTGSIPNVTAIEGVHQYDVSYISRFASDLGSWYPQQKNGVYTFIEPNYGDLTNYNYPKYTGGQSQHPEDDVRNGEAFIKQVYEALVNSTIWEESMLIITYDEHGGFYDHVAPTKAPEPNDNSGSTYNQYGFLFDQYGIRVPAIVISAYTPKNVIDHRVYDHSSVPATVAAVYNMETLTDRDGKANNVTWLASLNNARTDVPTTLPSPGVATPAEIEAVAQRHRPIDPESTVDHGNLPGFLHLVLKAEKEMATTEAEKQLIMEKYKQIKTKAQAKVVMEEAIPRIQAWAEVHGRSNH</sequence>
<dbReference type="InterPro" id="IPR007312">
    <property type="entry name" value="Phosphoesterase"/>
</dbReference>
<evidence type="ECO:0000313" key="2">
    <source>
        <dbReference type="EMBL" id="MBT1711028.1"/>
    </source>
</evidence>
<dbReference type="Proteomes" id="UP001319080">
    <property type="component" value="Unassembled WGS sequence"/>
</dbReference>
<dbReference type="InterPro" id="IPR017850">
    <property type="entry name" value="Alkaline_phosphatase_core_sf"/>
</dbReference>
<evidence type="ECO:0008006" key="4">
    <source>
        <dbReference type="Google" id="ProtNLM"/>
    </source>
</evidence>
<proteinExistence type="predicted"/>
<evidence type="ECO:0000256" key="1">
    <source>
        <dbReference type="ARBA" id="ARBA00022801"/>
    </source>
</evidence>
<keyword evidence="1" id="KW-0378">Hydrolase</keyword>
<evidence type="ECO:0000313" key="3">
    <source>
        <dbReference type="Proteomes" id="UP001319080"/>
    </source>
</evidence>
<dbReference type="EMBL" id="JAHESE010000028">
    <property type="protein sequence ID" value="MBT1711028.1"/>
    <property type="molecule type" value="Genomic_DNA"/>
</dbReference>
<dbReference type="AlphaFoldDB" id="A0AAP2GVK8"/>
<accession>A0AAP2GVK8</accession>
<protein>
    <recommendedName>
        <fullName evidence="4">Phosphoesterase</fullName>
    </recommendedName>
</protein>
<dbReference type="Pfam" id="PF04185">
    <property type="entry name" value="Phosphoesterase"/>
    <property type="match status" value="1"/>
</dbReference>
<dbReference type="PANTHER" id="PTHR31956:SF2">
    <property type="entry name" value="NON-SPECIFIC PHOSPHOLIPASE C6"/>
    <property type="match status" value="1"/>
</dbReference>
<comment type="caution">
    <text evidence="2">The sequence shown here is derived from an EMBL/GenBank/DDBJ whole genome shotgun (WGS) entry which is preliminary data.</text>
</comment>
<dbReference type="GO" id="GO:0009395">
    <property type="term" value="P:phospholipid catabolic process"/>
    <property type="evidence" value="ECO:0007669"/>
    <property type="project" value="TreeGrafter"/>
</dbReference>
<dbReference type="PANTHER" id="PTHR31956">
    <property type="entry name" value="NON-SPECIFIC PHOSPHOLIPASE C4-RELATED"/>
    <property type="match status" value="1"/>
</dbReference>
<reference evidence="2 3" key="1">
    <citation type="submission" date="2021-05" db="EMBL/GenBank/DDBJ databases">
        <title>A Polyphasic approach of four new species of the genus Ohtaekwangia: Ohtaekwangia histidinii sp. nov., Ohtaekwangia cretensis sp. nov., Ohtaekwangia indiensis sp. nov., Ohtaekwangia reichenbachii sp. nov. from diverse environment.</title>
        <authorList>
            <person name="Octaviana S."/>
        </authorList>
    </citation>
    <scope>NUCLEOTIDE SEQUENCE [LARGE SCALE GENOMIC DNA]</scope>
    <source>
        <strain evidence="2 3">PWU5</strain>
    </source>
</reference>
<name>A0AAP2GVK8_9BACT</name>
<organism evidence="2 3">
    <name type="scientific">Dawidia cretensis</name>
    <dbReference type="NCBI Taxonomy" id="2782350"/>
    <lineage>
        <taxon>Bacteria</taxon>
        <taxon>Pseudomonadati</taxon>
        <taxon>Bacteroidota</taxon>
        <taxon>Cytophagia</taxon>
        <taxon>Cytophagales</taxon>
        <taxon>Chryseotaleaceae</taxon>
        <taxon>Dawidia</taxon>
    </lineage>
</organism>
<dbReference type="SUPFAM" id="SSF53649">
    <property type="entry name" value="Alkaline phosphatase-like"/>
    <property type="match status" value="1"/>
</dbReference>